<dbReference type="EMBL" id="KQ977771">
    <property type="protein sequence ID" value="KYN00023.1"/>
    <property type="molecule type" value="Genomic_DNA"/>
</dbReference>
<protein>
    <submittedName>
        <fullName evidence="1">Uncharacterized protein</fullName>
    </submittedName>
</protein>
<dbReference type="AlphaFoldDB" id="A0A151IGA1"/>
<dbReference type="Proteomes" id="UP000078542">
    <property type="component" value="Unassembled WGS sequence"/>
</dbReference>
<sequence>GGPRLIPNTQPAPSDWAHRGEVGNDNGYRYSLFSTFDYEVLKYSGRPARSGYRIVIALGRSPSSFLRLHVLEFVIVWSTNAPTRRRILLFIQPPSSILILQSARVEWVSFYRSCYINEGSPE</sequence>
<reference evidence="1 2" key="1">
    <citation type="submission" date="2016-03" db="EMBL/GenBank/DDBJ databases">
        <title>Cyphomyrmex costatus WGS genome.</title>
        <authorList>
            <person name="Nygaard S."/>
            <person name="Hu H."/>
            <person name="Boomsma J."/>
            <person name="Zhang G."/>
        </authorList>
    </citation>
    <scope>NUCLEOTIDE SEQUENCE [LARGE SCALE GENOMIC DNA]</scope>
    <source>
        <strain evidence="1">MS0001</strain>
        <tissue evidence="1">Whole body</tissue>
    </source>
</reference>
<evidence type="ECO:0000313" key="2">
    <source>
        <dbReference type="Proteomes" id="UP000078542"/>
    </source>
</evidence>
<organism evidence="1 2">
    <name type="scientific">Cyphomyrmex costatus</name>
    <dbReference type="NCBI Taxonomy" id="456900"/>
    <lineage>
        <taxon>Eukaryota</taxon>
        <taxon>Metazoa</taxon>
        <taxon>Ecdysozoa</taxon>
        <taxon>Arthropoda</taxon>
        <taxon>Hexapoda</taxon>
        <taxon>Insecta</taxon>
        <taxon>Pterygota</taxon>
        <taxon>Neoptera</taxon>
        <taxon>Endopterygota</taxon>
        <taxon>Hymenoptera</taxon>
        <taxon>Apocrita</taxon>
        <taxon>Aculeata</taxon>
        <taxon>Formicoidea</taxon>
        <taxon>Formicidae</taxon>
        <taxon>Myrmicinae</taxon>
        <taxon>Cyphomyrmex</taxon>
    </lineage>
</organism>
<proteinExistence type="predicted"/>
<feature type="non-terminal residue" evidence="1">
    <location>
        <position position="1"/>
    </location>
</feature>
<keyword evidence="2" id="KW-1185">Reference proteome</keyword>
<accession>A0A151IGA1</accession>
<name>A0A151IGA1_9HYME</name>
<evidence type="ECO:0000313" key="1">
    <source>
        <dbReference type="EMBL" id="KYN00023.1"/>
    </source>
</evidence>
<gene>
    <name evidence="1" type="ORF">ALC62_09261</name>
</gene>